<sequence>MSLIPLPESLIPFLQSYLPPQRTDKIHVTLTYAQSLDARIAEKPGIQTKLSHVETKTMTHYLRSKHDAILVGIGTVLADDPKLNCRYEIDHTVPHHPRPIIVDPQARWKYQGSNVSKVYNAGLGKAPYIIVAEGAKIDPESEKAVQLAGGQYIRFPVQPNGGLCWHQVLTKLHDLDIQSIMIEGGAHVIDGILKFHKIQPTINSLIITIAPVYLGKNGVEVSPCNRVDLVDAEWWTGLQDSVLAARVS</sequence>
<dbReference type="GO" id="GO:0009231">
    <property type="term" value="P:riboflavin biosynthetic process"/>
    <property type="evidence" value="ECO:0007669"/>
    <property type="project" value="InterPro"/>
</dbReference>
<dbReference type="Pfam" id="PF01872">
    <property type="entry name" value="RibD_C"/>
    <property type="match status" value="1"/>
</dbReference>
<keyword evidence="1" id="KW-0521">NADP</keyword>
<feature type="domain" description="Bacterial bifunctional deaminase-reductase C-terminal" evidence="3">
    <location>
        <begin position="27"/>
        <end position="218"/>
    </location>
</feature>
<comment type="caution">
    <text evidence="4">The sequence shown here is derived from an EMBL/GenBank/DDBJ whole genome shotgun (WGS) entry which is preliminary data.</text>
</comment>
<dbReference type="PANTHER" id="PTHR38011:SF7">
    <property type="entry name" value="2,5-DIAMINO-6-RIBOSYLAMINO-4(3H)-PYRIMIDINONE 5'-PHOSPHATE REDUCTASE"/>
    <property type="match status" value="1"/>
</dbReference>
<protein>
    <submittedName>
        <fullName evidence="4">RIB7</fullName>
    </submittedName>
</protein>
<evidence type="ECO:0000256" key="1">
    <source>
        <dbReference type="ARBA" id="ARBA00022857"/>
    </source>
</evidence>
<dbReference type="OrthoDB" id="5432at2759"/>
<evidence type="ECO:0000313" key="5">
    <source>
        <dbReference type="Proteomes" id="UP000694255"/>
    </source>
</evidence>
<evidence type="ECO:0000256" key="2">
    <source>
        <dbReference type="ARBA" id="ARBA00023002"/>
    </source>
</evidence>
<dbReference type="AlphaFoldDB" id="A0A8J5Q885"/>
<evidence type="ECO:0000313" key="4">
    <source>
        <dbReference type="EMBL" id="KAG7662789.1"/>
    </source>
</evidence>
<dbReference type="PANTHER" id="PTHR38011">
    <property type="entry name" value="DIHYDROFOLATE REDUCTASE FAMILY PROTEIN (AFU_ORTHOLOGUE AFUA_8G06820)"/>
    <property type="match status" value="1"/>
</dbReference>
<dbReference type="GO" id="GO:0008703">
    <property type="term" value="F:5-amino-6-(5-phosphoribosylamino)uracil reductase activity"/>
    <property type="evidence" value="ECO:0007669"/>
    <property type="project" value="InterPro"/>
</dbReference>
<keyword evidence="5" id="KW-1185">Reference proteome</keyword>
<reference evidence="4 5" key="1">
    <citation type="journal article" date="2021" name="DNA Res.">
        <title>Genome analysis of Candida subhashii reveals its hybrid nature and dual mitochondrial genome conformations.</title>
        <authorList>
            <person name="Mixao V."/>
            <person name="Hegedusova E."/>
            <person name="Saus E."/>
            <person name="Pryszcz L.P."/>
            <person name="Cillingova A."/>
            <person name="Nosek J."/>
            <person name="Gabaldon T."/>
        </authorList>
    </citation>
    <scope>NUCLEOTIDE SEQUENCE [LARGE SCALE GENOMIC DNA]</scope>
    <source>
        <strain evidence="4 5">CBS 10753</strain>
    </source>
</reference>
<keyword evidence="2" id="KW-0560">Oxidoreductase</keyword>
<accession>A0A8J5Q885</accession>
<dbReference type="Proteomes" id="UP000694255">
    <property type="component" value="Unassembled WGS sequence"/>
</dbReference>
<proteinExistence type="predicted"/>
<gene>
    <name evidence="4" type="ORF">J8A68_003712</name>
</gene>
<name>A0A8J5Q885_9ASCO</name>
<evidence type="ECO:0000259" key="3">
    <source>
        <dbReference type="Pfam" id="PF01872"/>
    </source>
</evidence>
<dbReference type="GeneID" id="73470512"/>
<dbReference type="EMBL" id="JAGSYN010000162">
    <property type="protein sequence ID" value="KAG7662789.1"/>
    <property type="molecule type" value="Genomic_DNA"/>
</dbReference>
<dbReference type="InterPro" id="IPR002734">
    <property type="entry name" value="RibDG_C"/>
</dbReference>
<dbReference type="RefSeq" id="XP_049263022.1">
    <property type="nucleotide sequence ID" value="XM_049407595.1"/>
</dbReference>
<dbReference type="InterPro" id="IPR050765">
    <property type="entry name" value="Riboflavin_Biosynth_HTPR"/>
</dbReference>
<organism evidence="4 5">
    <name type="scientific">[Candida] subhashii</name>
    <dbReference type="NCBI Taxonomy" id="561895"/>
    <lineage>
        <taxon>Eukaryota</taxon>
        <taxon>Fungi</taxon>
        <taxon>Dikarya</taxon>
        <taxon>Ascomycota</taxon>
        <taxon>Saccharomycotina</taxon>
        <taxon>Pichiomycetes</taxon>
        <taxon>Debaryomycetaceae</taxon>
        <taxon>Spathaspora</taxon>
    </lineage>
</organism>